<feature type="transmembrane region" description="Helical" evidence="7">
    <location>
        <begin position="75"/>
        <end position="99"/>
    </location>
</feature>
<dbReference type="CDD" id="cd06261">
    <property type="entry name" value="TM_PBP2"/>
    <property type="match status" value="1"/>
</dbReference>
<keyword evidence="5 7" id="KW-1133">Transmembrane helix</keyword>
<keyword evidence="4 7" id="KW-0812">Transmembrane</keyword>
<evidence type="ECO:0000256" key="1">
    <source>
        <dbReference type="ARBA" id="ARBA00004651"/>
    </source>
</evidence>
<gene>
    <name evidence="9" type="ORF">A45J_2180</name>
</gene>
<feature type="domain" description="ABC transmembrane type-1" evidence="8">
    <location>
        <begin position="71"/>
        <end position="260"/>
    </location>
</feature>
<dbReference type="GO" id="GO:0055085">
    <property type="term" value="P:transmembrane transport"/>
    <property type="evidence" value="ECO:0007669"/>
    <property type="project" value="InterPro"/>
</dbReference>
<dbReference type="PANTHER" id="PTHR43386:SF1">
    <property type="entry name" value="D,D-DIPEPTIDE TRANSPORT SYSTEM PERMEASE PROTEIN DDPC-RELATED"/>
    <property type="match status" value="1"/>
</dbReference>
<comment type="subcellular location">
    <subcellularLocation>
        <location evidence="1">Cell membrane</location>
        <topology evidence="1">Multi-pass membrane protein</topology>
    </subcellularLocation>
</comment>
<dbReference type="GO" id="GO:0005886">
    <property type="term" value="C:plasma membrane"/>
    <property type="evidence" value="ECO:0007669"/>
    <property type="project" value="UniProtKB-SubCell"/>
</dbReference>
<dbReference type="Pfam" id="PF00528">
    <property type="entry name" value="BPD_transp_1"/>
    <property type="match status" value="1"/>
</dbReference>
<feature type="transmembrane region" description="Helical" evidence="7">
    <location>
        <begin position="233"/>
        <end position="260"/>
    </location>
</feature>
<evidence type="ECO:0000256" key="2">
    <source>
        <dbReference type="ARBA" id="ARBA00022448"/>
    </source>
</evidence>
<dbReference type="Gene3D" id="1.10.3720.10">
    <property type="entry name" value="MetI-like"/>
    <property type="match status" value="1"/>
</dbReference>
<evidence type="ECO:0000256" key="3">
    <source>
        <dbReference type="ARBA" id="ARBA00022475"/>
    </source>
</evidence>
<reference evidence="9" key="1">
    <citation type="submission" date="2019-10" db="EMBL/GenBank/DDBJ databases">
        <title>Metagenomic sequencing of thiosulfate-disproportionating enrichment culture.</title>
        <authorList>
            <person name="Umezawa K."/>
            <person name="Kojima H."/>
            <person name="Fukui M."/>
        </authorList>
    </citation>
    <scope>NUCLEOTIDE SEQUENCE</scope>
    <source>
        <strain evidence="9">45J</strain>
    </source>
</reference>
<dbReference type="EMBL" id="BLAB01000001">
    <property type="protein sequence ID" value="GER94419.1"/>
    <property type="molecule type" value="Genomic_DNA"/>
</dbReference>
<dbReference type="AlphaFoldDB" id="A0A5J4L8E5"/>
<keyword evidence="3" id="KW-1003">Cell membrane</keyword>
<feature type="transmembrane region" description="Helical" evidence="7">
    <location>
        <begin position="106"/>
        <end position="128"/>
    </location>
</feature>
<evidence type="ECO:0000256" key="6">
    <source>
        <dbReference type="ARBA" id="ARBA00023136"/>
    </source>
</evidence>
<evidence type="ECO:0000259" key="8">
    <source>
        <dbReference type="PROSITE" id="PS50928"/>
    </source>
</evidence>
<dbReference type="SUPFAM" id="SSF161098">
    <property type="entry name" value="MetI-like"/>
    <property type="match status" value="1"/>
</dbReference>
<protein>
    <submittedName>
        <fullName evidence="9">ABC transporter permease</fullName>
    </submittedName>
</protein>
<name>A0A5J4L8E5_9ZZZZ</name>
<evidence type="ECO:0000256" key="5">
    <source>
        <dbReference type="ARBA" id="ARBA00022989"/>
    </source>
</evidence>
<dbReference type="InterPro" id="IPR035906">
    <property type="entry name" value="MetI-like_sf"/>
</dbReference>
<feature type="transmembrane region" description="Helical" evidence="7">
    <location>
        <begin position="134"/>
        <end position="153"/>
    </location>
</feature>
<dbReference type="PANTHER" id="PTHR43386">
    <property type="entry name" value="OLIGOPEPTIDE TRANSPORT SYSTEM PERMEASE PROTEIN APPC"/>
    <property type="match status" value="1"/>
</dbReference>
<proteinExistence type="predicted"/>
<keyword evidence="6 7" id="KW-0472">Membrane</keyword>
<evidence type="ECO:0000256" key="4">
    <source>
        <dbReference type="ARBA" id="ARBA00022692"/>
    </source>
</evidence>
<evidence type="ECO:0000313" key="9">
    <source>
        <dbReference type="EMBL" id="GER94419.1"/>
    </source>
</evidence>
<organism evidence="9">
    <name type="scientific">hot springs metagenome</name>
    <dbReference type="NCBI Taxonomy" id="433727"/>
    <lineage>
        <taxon>unclassified sequences</taxon>
        <taxon>metagenomes</taxon>
        <taxon>ecological metagenomes</taxon>
    </lineage>
</organism>
<dbReference type="InterPro" id="IPR050366">
    <property type="entry name" value="BP-dependent_transpt_permease"/>
</dbReference>
<keyword evidence="2" id="KW-0813">Transport</keyword>
<dbReference type="InterPro" id="IPR000515">
    <property type="entry name" value="MetI-like"/>
</dbReference>
<feature type="transmembrane region" description="Helical" evidence="7">
    <location>
        <begin position="180"/>
        <end position="205"/>
    </location>
</feature>
<dbReference type="PROSITE" id="PS50928">
    <property type="entry name" value="ABC_TM1"/>
    <property type="match status" value="1"/>
</dbReference>
<accession>A0A5J4L8E5</accession>
<sequence length="274" mass="29566">MKKVNRTSLKLLLPLLIVGLLFAMSMLSSFLDIPDPNKIDLDAIKRPPSVKHLFGTDSKGRDIFSRVIYGGRVSISVAFIAASVSALIGFSIGVLAGYFGGKLDTVLMSMVDFILSFPSLLLAIAISVILPPGIYTVMIAISAVGWASFARLIRGYVLTIKNMPFVDAAMAMGCSNLRILVLHIAPLCIPLSLVMMGIKLGGFILTEATLSFLGLGAQPPTPTWGSMISTNRAYILTAPWMVIFPGLAIAITAFCFNILGEALKERFDVMDYRL</sequence>
<evidence type="ECO:0000256" key="7">
    <source>
        <dbReference type="SAM" id="Phobius"/>
    </source>
</evidence>
<comment type="caution">
    <text evidence="9">The sequence shown here is derived from an EMBL/GenBank/DDBJ whole genome shotgun (WGS) entry which is preliminary data.</text>
</comment>